<dbReference type="AlphaFoldDB" id="A0A0D2NWB5"/>
<keyword evidence="4 7" id="KW-1133">Transmembrane helix</keyword>
<name>A0A0D2NWB5_HYPSF</name>
<dbReference type="InterPro" id="IPR011701">
    <property type="entry name" value="MFS"/>
</dbReference>
<dbReference type="PANTHER" id="PTHR43791:SF6">
    <property type="entry name" value="TRANSPORTER, PUTATIVE (AFU_ORTHOLOGUE AFUA_1G16690)-RELATED"/>
    <property type="match status" value="1"/>
</dbReference>
<dbReference type="PROSITE" id="PS50850">
    <property type="entry name" value="MFS"/>
    <property type="match status" value="1"/>
</dbReference>
<feature type="transmembrane region" description="Helical" evidence="7">
    <location>
        <begin position="183"/>
        <end position="204"/>
    </location>
</feature>
<feature type="transmembrane region" description="Helical" evidence="7">
    <location>
        <begin position="377"/>
        <end position="397"/>
    </location>
</feature>
<feature type="transmembrane region" description="Helical" evidence="7">
    <location>
        <begin position="350"/>
        <end position="371"/>
    </location>
</feature>
<feature type="region of interest" description="Disordered" evidence="6">
    <location>
        <begin position="1"/>
        <end position="31"/>
    </location>
</feature>
<feature type="domain" description="Major facilitator superfamily (MFS) profile" evidence="8">
    <location>
        <begin position="53"/>
        <end position="462"/>
    </location>
</feature>
<keyword evidence="10" id="KW-1185">Reference proteome</keyword>
<dbReference type="FunFam" id="1.20.1250.20:FF:000057">
    <property type="entry name" value="MFS general substrate transporter"/>
    <property type="match status" value="1"/>
</dbReference>
<dbReference type="InterPro" id="IPR020846">
    <property type="entry name" value="MFS_dom"/>
</dbReference>
<feature type="transmembrane region" description="Helical" evidence="7">
    <location>
        <begin position="216"/>
        <end position="236"/>
    </location>
</feature>
<dbReference type="InterPro" id="IPR036259">
    <property type="entry name" value="MFS_trans_sf"/>
</dbReference>
<evidence type="ECO:0000256" key="5">
    <source>
        <dbReference type="ARBA" id="ARBA00023136"/>
    </source>
</evidence>
<reference evidence="10" key="1">
    <citation type="submission" date="2014-04" db="EMBL/GenBank/DDBJ databases">
        <title>Evolutionary Origins and Diversification of the Mycorrhizal Mutualists.</title>
        <authorList>
            <consortium name="DOE Joint Genome Institute"/>
            <consortium name="Mycorrhizal Genomics Consortium"/>
            <person name="Kohler A."/>
            <person name="Kuo A."/>
            <person name="Nagy L.G."/>
            <person name="Floudas D."/>
            <person name="Copeland A."/>
            <person name="Barry K.W."/>
            <person name="Cichocki N."/>
            <person name="Veneault-Fourrey C."/>
            <person name="LaButti K."/>
            <person name="Lindquist E.A."/>
            <person name="Lipzen A."/>
            <person name="Lundell T."/>
            <person name="Morin E."/>
            <person name="Murat C."/>
            <person name="Riley R."/>
            <person name="Ohm R."/>
            <person name="Sun H."/>
            <person name="Tunlid A."/>
            <person name="Henrissat B."/>
            <person name="Grigoriev I.V."/>
            <person name="Hibbett D.S."/>
            <person name="Martin F."/>
        </authorList>
    </citation>
    <scope>NUCLEOTIDE SEQUENCE [LARGE SCALE GENOMIC DNA]</scope>
    <source>
        <strain evidence="10">FD-334 SS-4</strain>
    </source>
</reference>
<feature type="transmembrane region" description="Helical" evidence="7">
    <location>
        <begin position="111"/>
        <end position="136"/>
    </location>
</feature>
<evidence type="ECO:0000259" key="8">
    <source>
        <dbReference type="PROSITE" id="PS50850"/>
    </source>
</evidence>
<evidence type="ECO:0000256" key="3">
    <source>
        <dbReference type="ARBA" id="ARBA00022692"/>
    </source>
</evidence>
<organism evidence="9 10">
    <name type="scientific">Hypholoma sublateritium (strain FD-334 SS-4)</name>
    <dbReference type="NCBI Taxonomy" id="945553"/>
    <lineage>
        <taxon>Eukaryota</taxon>
        <taxon>Fungi</taxon>
        <taxon>Dikarya</taxon>
        <taxon>Basidiomycota</taxon>
        <taxon>Agaricomycotina</taxon>
        <taxon>Agaricomycetes</taxon>
        <taxon>Agaricomycetidae</taxon>
        <taxon>Agaricales</taxon>
        <taxon>Agaricineae</taxon>
        <taxon>Strophariaceae</taxon>
        <taxon>Hypholoma</taxon>
    </lineage>
</organism>
<feature type="transmembrane region" description="Helical" evidence="7">
    <location>
        <begin position="442"/>
        <end position="463"/>
    </location>
</feature>
<dbReference type="OrthoDB" id="2985014at2759"/>
<feature type="compositionally biased region" description="Basic and acidic residues" evidence="6">
    <location>
        <begin position="1"/>
        <end position="20"/>
    </location>
</feature>
<feature type="transmembrane region" description="Helical" evidence="7">
    <location>
        <begin position="142"/>
        <end position="162"/>
    </location>
</feature>
<keyword evidence="3 7" id="KW-0812">Transmembrane</keyword>
<protein>
    <recommendedName>
        <fullName evidence="8">Major facilitator superfamily (MFS) profile domain-containing protein</fullName>
    </recommendedName>
</protein>
<evidence type="ECO:0000256" key="7">
    <source>
        <dbReference type="SAM" id="Phobius"/>
    </source>
</evidence>
<proteinExistence type="predicted"/>
<dbReference type="SUPFAM" id="SSF103473">
    <property type="entry name" value="MFS general substrate transporter"/>
    <property type="match status" value="1"/>
</dbReference>
<keyword evidence="2" id="KW-0813">Transport</keyword>
<sequence>MKTAEHLDGKGVPDTHKETACEDENDTSDGILLHPERREHAERALKTKLDRRLLPTVIAIYIMNYIDRNAVTAARLKGLEHDLHLSDIQYSVVLAILFVSYCPAQIPSNMVCAYFLTPSLYIGTCTVIWGLTSLLVGVTKDYAGILACRIFIGLPEAAFYPGSIYLLSRWYTRKELALRSTGLYAGLITSNAFGNLMAAGVLGGMEGKLGIRAWRWLFYIEGAITIFIGLQAIWLLPDYPDNTRWLSRAERRLARVRVAEDVGEADEDTEEDTPWKGLLLALKEPKVYIFAMISFSELLGLGFSNFLPTITATLGFNTTDTLLLAAPPSILAAILCVVNGRHADRTGERFWHITIWWLFSVLGYIIAQSTMAVGGRYLSLFLLSLGQVGFAMTIVWVSNTIPRPPSKRAASIGIVNGFGNLGNLVSSFVWKTEWSPRYTPSMVIGICALTVAITLAFVMRTVLVHENKRMDQDEQGALRKAKQERIEKAAKLEGITVEEAAEKKRDFRYLY</sequence>
<evidence type="ECO:0000256" key="6">
    <source>
        <dbReference type="SAM" id="MobiDB-lite"/>
    </source>
</evidence>
<gene>
    <name evidence="9" type="ORF">HYPSUDRAFT_138255</name>
</gene>
<feature type="transmembrane region" description="Helical" evidence="7">
    <location>
        <begin position="322"/>
        <end position="338"/>
    </location>
</feature>
<accession>A0A0D2NWB5</accession>
<evidence type="ECO:0000256" key="2">
    <source>
        <dbReference type="ARBA" id="ARBA00022448"/>
    </source>
</evidence>
<evidence type="ECO:0000313" key="10">
    <source>
        <dbReference type="Proteomes" id="UP000054270"/>
    </source>
</evidence>
<evidence type="ECO:0000256" key="4">
    <source>
        <dbReference type="ARBA" id="ARBA00022989"/>
    </source>
</evidence>
<dbReference type="Gene3D" id="1.20.1250.20">
    <property type="entry name" value="MFS general substrate transporter like domains"/>
    <property type="match status" value="2"/>
</dbReference>
<evidence type="ECO:0000313" key="9">
    <source>
        <dbReference type="EMBL" id="KJA23079.1"/>
    </source>
</evidence>
<dbReference type="OMA" id="RKLDMRF"/>
<dbReference type="GO" id="GO:0022857">
    <property type="term" value="F:transmembrane transporter activity"/>
    <property type="evidence" value="ECO:0007669"/>
    <property type="project" value="InterPro"/>
</dbReference>
<dbReference type="Proteomes" id="UP000054270">
    <property type="component" value="Unassembled WGS sequence"/>
</dbReference>
<dbReference type="GO" id="GO:0016020">
    <property type="term" value="C:membrane"/>
    <property type="evidence" value="ECO:0007669"/>
    <property type="project" value="UniProtKB-SubCell"/>
</dbReference>
<keyword evidence="5 7" id="KW-0472">Membrane</keyword>
<comment type="subcellular location">
    <subcellularLocation>
        <location evidence="1">Membrane</location>
        <topology evidence="1">Multi-pass membrane protein</topology>
    </subcellularLocation>
</comment>
<dbReference type="Pfam" id="PF07690">
    <property type="entry name" value="MFS_1"/>
    <property type="match status" value="1"/>
</dbReference>
<evidence type="ECO:0000256" key="1">
    <source>
        <dbReference type="ARBA" id="ARBA00004141"/>
    </source>
</evidence>
<dbReference type="PANTHER" id="PTHR43791">
    <property type="entry name" value="PERMEASE-RELATED"/>
    <property type="match status" value="1"/>
</dbReference>
<dbReference type="EMBL" id="KN817545">
    <property type="protein sequence ID" value="KJA23079.1"/>
    <property type="molecule type" value="Genomic_DNA"/>
</dbReference>
<dbReference type="FunFam" id="1.20.1250.20:FF:000013">
    <property type="entry name" value="MFS general substrate transporter"/>
    <property type="match status" value="1"/>
</dbReference>
<feature type="transmembrane region" description="Helical" evidence="7">
    <location>
        <begin position="287"/>
        <end position="310"/>
    </location>
</feature>